<dbReference type="InterPro" id="IPR025836">
    <property type="entry name" value="Zn_knuckle_CX2CX4HX4C"/>
</dbReference>
<feature type="compositionally biased region" description="Basic and acidic residues" evidence="1">
    <location>
        <begin position="448"/>
        <end position="460"/>
    </location>
</feature>
<dbReference type="STRING" id="2094558.A0A314ZKZ8"/>
<dbReference type="PANTHER" id="PTHR31286">
    <property type="entry name" value="GLYCINE-RICH CELL WALL STRUCTURAL PROTEIN 1.8-LIKE"/>
    <property type="match status" value="1"/>
</dbReference>
<organism evidence="4 5">
    <name type="scientific">Prunus yedoensis var. nudiflora</name>
    <dbReference type="NCBI Taxonomy" id="2094558"/>
    <lineage>
        <taxon>Eukaryota</taxon>
        <taxon>Viridiplantae</taxon>
        <taxon>Streptophyta</taxon>
        <taxon>Embryophyta</taxon>
        <taxon>Tracheophyta</taxon>
        <taxon>Spermatophyta</taxon>
        <taxon>Magnoliopsida</taxon>
        <taxon>eudicotyledons</taxon>
        <taxon>Gunneridae</taxon>
        <taxon>Pentapetalae</taxon>
        <taxon>rosids</taxon>
        <taxon>fabids</taxon>
        <taxon>Rosales</taxon>
        <taxon>Rosaceae</taxon>
        <taxon>Amygdaloideae</taxon>
        <taxon>Amygdaleae</taxon>
        <taxon>Prunus</taxon>
    </lineage>
</organism>
<dbReference type="EMBL" id="PJQY01000125">
    <property type="protein sequence ID" value="PQQ18064.1"/>
    <property type="molecule type" value="Genomic_DNA"/>
</dbReference>
<feature type="region of interest" description="Disordered" evidence="1">
    <location>
        <begin position="276"/>
        <end position="306"/>
    </location>
</feature>
<dbReference type="InterPro" id="IPR040256">
    <property type="entry name" value="At4g02000-like"/>
</dbReference>
<evidence type="ECO:0000256" key="1">
    <source>
        <dbReference type="SAM" id="MobiDB-lite"/>
    </source>
</evidence>
<protein>
    <recommendedName>
        <fullName evidence="6">DUF4283 domain-containing protein</fullName>
    </recommendedName>
</protein>
<sequence>MEEQLTIHLEESLNLTDVRNGTHLAGFLIAEKEPLTSGMKNALRREWRNIVHSDDVKIAWANPNVYVITVESNQVAKKLIDRGPWYVHDDVFSLQEWPMNCSLDEIIPCKAAFWIQAHGIPLGQMTEFNAKMLANRIGKEITVEDPTKTGLRGFLRLRVEINTSRPLPLGFWLPRGQLERSWISLRYEGLRRFCYICGRLGHAHLKDKPCHHSICLVVLREGLSYGAWLSVEPVKGPTSIFSERPASKRQRSREMADESHWRRMVEKDGDGLYGIDFSGRNPPPRPPTARRNQFQGDGRTELSNGDVGQRAVNQVPENNRVWGCFFKSSGLQLCPGIIPNPRLAFFWDDPPRALALHNDLKAREMVTGGSRLEAHLITQPVTFFKPVTNSQLLPADPEDNSAATRVSSSEALISHAPPSMVCSVSSEVMDGDLFSPIIERQKGKRHRADAEPRSTRKSKAEVFGPKVGGPLRHGTLMGKWSRGRPKSGKTVGIKSAKSGPSLLGPIDGLNLDDLNVKVRMSYFYGPPYRDEKPIFWESVRNLGHDVSQPWCCIGDFNELIWPQEKWGGAAWCPSRCLKMELLPKKLYKGSQKVELYSLPK</sequence>
<evidence type="ECO:0008006" key="6">
    <source>
        <dbReference type="Google" id="ProtNLM"/>
    </source>
</evidence>
<name>A0A314ZKZ8_PRUYE</name>
<evidence type="ECO:0000313" key="5">
    <source>
        <dbReference type="Proteomes" id="UP000250321"/>
    </source>
</evidence>
<dbReference type="AlphaFoldDB" id="A0A314ZKZ8"/>
<reference evidence="4 5" key="1">
    <citation type="submission" date="2018-02" db="EMBL/GenBank/DDBJ databases">
        <title>Draft genome of wild Prunus yedoensis var. nudiflora.</title>
        <authorList>
            <person name="Baek S."/>
            <person name="Kim J.-H."/>
            <person name="Choi K."/>
            <person name="Kim G.-B."/>
            <person name="Cho A."/>
            <person name="Jang H."/>
            <person name="Shin C.-H."/>
            <person name="Yu H.-J."/>
            <person name="Mun J.-H."/>
        </authorList>
    </citation>
    <scope>NUCLEOTIDE SEQUENCE [LARGE SCALE GENOMIC DNA]</scope>
    <source>
        <strain evidence="5">cv. Jeju island</strain>
        <tissue evidence="4">Leaf</tissue>
    </source>
</reference>
<dbReference type="Pfam" id="PF14111">
    <property type="entry name" value="DUF4283"/>
    <property type="match status" value="1"/>
</dbReference>
<accession>A0A314ZKZ8</accession>
<feature type="domain" description="Zinc knuckle CX2CX4HX4C" evidence="3">
    <location>
        <begin position="179"/>
        <end position="203"/>
    </location>
</feature>
<proteinExistence type="predicted"/>
<feature type="region of interest" description="Disordered" evidence="1">
    <location>
        <begin position="441"/>
        <end position="495"/>
    </location>
</feature>
<evidence type="ECO:0000313" key="4">
    <source>
        <dbReference type="EMBL" id="PQQ18064.1"/>
    </source>
</evidence>
<dbReference type="Pfam" id="PF14392">
    <property type="entry name" value="zf-CCHC_4"/>
    <property type="match status" value="1"/>
</dbReference>
<gene>
    <name evidence="4" type="ORF">Pyn_05771</name>
</gene>
<evidence type="ECO:0000259" key="2">
    <source>
        <dbReference type="Pfam" id="PF14111"/>
    </source>
</evidence>
<dbReference type="Proteomes" id="UP000250321">
    <property type="component" value="Unassembled WGS sequence"/>
</dbReference>
<dbReference type="OrthoDB" id="1001388at2759"/>
<comment type="caution">
    <text evidence="4">The sequence shown here is derived from an EMBL/GenBank/DDBJ whole genome shotgun (WGS) entry which is preliminary data.</text>
</comment>
<dbReference type="InterPro" id="IPR025558">
    <property type="entry name" value="DUF4283"/>
</dbReference>
<keyword evidence="5" id="KW-1185">Reference proteome</keyword>
<feature type="domain" description="DUF4283" evidence="2">
    <location>
        <begin position="31"/>
        <end position="104"/>
    </location>
</feature>
<dbReference type="PANTHER" id="PTHR31286:SF178">
    <property type="entry name" value="DUF4283 DOMAIN-CONTAINING PROTEIN"/>
    <property type="match status" value="1"/>
</dbReference>
<evidence type="ECO:0000259" key="3">
    <source>
        <dbReference type="Pfam" id="PF14392"/>
    </source>
</evidence>